<dbReference type="InParanoid" id="M4DXV6"/>
<reference evidence="3 4" key="1">
    <citation type="journal article" date="2011" name="Nat. Genet.">
        <title>The genome of the mesopolyploid crop species Brassica rapa.</title>
        <authorList>
            <consortium name="Brassica rapa Genome Sequencing Project Consortium"/>
            <person name="Wang X."/>
            <person name="Wang H."/>
            <person name="Wang J."/>
            <person name="Sun R."/>
            <person name="Wu J."/>
            <person name="Liu S."/>
            <person name="Bai Y."/>
            <person name="Mun J.H."/>
            <person name="Bancroft I."/>
            <person name="Cheng F."/>
            <person name="Huang S."/>
            <person name="Li X."/>
            <person name="Hua W."/>
            <person name="Wang J."/>
            <person name="Wang X."/>
            <person name="Freeling M."/>
            <person name="Pires J.C."/>
            <person name="Paterson A.H."/>
            <person name="Chalhoub B."/>
            <person name="Wang B."/>
            <person name="Hayward A."/>
            <person name="Sharpe A.G."/>
            <person name="Park B.S."/>
            <person name="Weisshaar B."/>
            <person name="Liu B."/>
            <person name="Li B."/>
            <person name="Liu B."/>
            <person name="Tong C."/>
            <person name="Song C."/>
            <person name="Duran C."/>
            <person name="Peng C."/>
            <person name="Geng C."/>
            <person name="Koh C."/>
            <person name="Lin C."/>
            <person name="Edwards D."/>
            <person name="Mu D."/>
            <person name="Shen D."/>
            <person name="Soumpourou E."/>
            <person name="Li F."/>
            <person name="Fraser F."/>
            <person name="Conant G."/>
            <person name="Lassalle G."/>
            <person name="King G.J."/>
            <person name="Bonnema G."/>
            <person name="Tang H."/>
            <person name="Wang H."/>
            <person name="Belcram H."/>
            <person name="Zhou H."/>
            <person name="Hirakawa H."/>
            <person name="Abe H."/>
            <person name="Guo H."/>
            <person name="Wang H."/>
            <person name="Jin H."/>
            <person name="Parkin I.A."/>
            <person name="Batley J."/>
            <person name="Kim J.S."/>
            <person name="Just J."/>
            <person name="Li J."/>
            <person name="Xu J."/>
            <person name="Deng J."/>
            <person name="Kim J.A."/>
            <person name="Li J."/>
            <person name="Yu J."/>
            <person name="Meng J."/>
            <person name="Wang J."/>
            <person name="Min J."/>
            <person name="Poulain J."/>
            <person name="Wang J."/>
            <person name="Hatakeyama K."/>
            <person name="Wu K."/>
            <person name="Wang L."/>
            <person name="Fang L."/>
            <person name="Trick M."/>
            <person name="Links M.G."/>
            <person name="Zhao M."/>
            <person name="Jin M."/>
            <person name="Ramchiary N."/>
            <person name="Drou N."/>
            <person name="Berkman P.J."/>
            <person name="Cai Q."/>
            <person name="Huang Q."/>
            <person name="Li R."/>
            <person name="Tabata S."/>
            <person name="Cheng S."/>
            <person name="Zhang S."/>
            <person name="Zhang S."/>
            <person name="Huang S."/>
            <person name="Sato S."/>
            <person name="Sun S."/>
            <person name="Kwon S.J."/>
            <person name="Choi S.R."/>
            <person name="Lee T.H."/>
            <person name="Fan W."/>
            <person name="Zhao X."/>
            <person name="Tan X."/>
            <person name="Xu X."/>
            <person name="Wang Y."/>
            <person name="Qiu Y."/>
            <person name="Yin Y."/>
            <person name="Li Y."/>
            <person name="Du Y."/>
            <person name="Liao Y."/>
            <person name="Lim Y."/>
            <person name="Narusaka Y."/>
            <person name="Wang Y."/>
            <person name="Wang Z."/>
            <person name="Li Z."/>
            <person name="Wang Z."/>
            <person name="Xiong Z."/>
            <person name="Zhang Z."/>
        </authorList>
    </citation>
    <scope>NUCLEOTIDE SEQUENCE [LARGE SCALE GENOMIC DNA]</scope>
    <source>
        <strain evidence="3 4">cv. Chiifu-401-42</strain>
    </source>
</reference>
<feature type="compositionally biased region" description="Polar residues" evidence="2">
    <location>
        <begin position="321"/>
        <end position="331"/>
    </location>
</feature>
<evidence type="ECO:0000256" key="2">
    <source>
        <dbReference type="SAM" id="MobiDB-lite"/>
    </source>
</evidence>
<feature type="compositionally biased region" description="Basic and acidic residues" evidence="2">
    <location>
        <begin position="459"/>
        <end position="470"/>
    </location>
</feature>
<accession>M4DXV6</accession>
<dbReference type="Gramene" id="Bra021352.1">
    <property type="protein sequence ID" value="Bra021352.1-P"/>
    <property type="gene ID" value="Bra021352"/>
</dbReference>
<organism evidence="3 4">
    <name type="scientific">Brassica campestris</name>
    <name type="common">Field mustard</name>
    <dbReference type="NCBI Taxonomy" id="3711"/>
    <lineage>
        <taxon>Eukaryota</taxon>
        <taxon>Viridiplantae</taxon>
        <taxon>Streptophyta</taxon>
        <taxon>Embryophyta</taxon>
        <taxon>Tracheophyta</taxon>
        <taxon>Spermatophyta</taxon>
        <taxon>Magnoliopsida</taxon>
        <taxon>eudicotyledons</taxon>
        <taxon>Gunneridae</taxon>
        <taxon>Pentapetalae</taxon>
        <taxon>rosids</taxon>
        <taxon>malvids</taxon>
        <taxon>Brassicales</taxon>
        <taxon>Brassicaceae</taxon>
        <taxon>Brassiceae</taxon>
        <taxon>Brassica</taxon>
    </lineage>
</organism>
<feature type="region of interest" description="Disordered" evidence="2">
    <location>
        <begin position="306"/>
        <end position="332"/>
    </location>
</feature>
<name>M4DXV6_BRACM</name>
<dbReference type="Proteomes" id="UP000011750">
    <property type="component" value="Chromosome A01"/>
</dbReference>
<feature type="region of interest" description="Disordered" evidence="2">
    <location>
        <begin position="167"/>
        <end position="188"/>
    </location>
</feature>
<dbReference type="eggNOG" id="KOG0017">
    <property type="taxonomic scope" value="Eukaryota"/>
</dbReference>
<feature type="region of interest" description="Disordered" evidence="2">
    <location>
        <begin position="64"/>
        <end position="97"/>
    </location>
</feature>
<protein>
    <submittedName>
        <fullName evidence="3">Uncharacterized protein</fullName>
    </submittedName>
</protein>
<dbReference type="HOGENOM" id="CLU_364999_0_0_1"/>
<keyword evidence="4" id="KW-1185">Reference proteome</keyword>
<dbReference type="EnsemblPlants" id="Bra021352.1">
    <property type="protein sequence ID" value="Bra021352.1-P"/>
    <property type="gene ID" value="Bra021352"/>
</dbReference>
<proteinExistence type="predicted"/>
<feature type="compositionally biased region" description="Low complexity" evidence="2">
    <location>
        <begin position="68"/>
        <end position="80"/>
    </location>
</feature>
<sequence>MTTNRPVIDPQFQTYIIVLTVHAQQYHKQQEKTPAIFRRYAHLERTIRKDQRSSSFNAVAFTSTDSCTQPSTDTRPSSSTDLHRSTSIDTTPRTSIDHQSRNMVAIVILKQYENGNLYDQDGHLGNETGQKLDAQVNVIPDTDAVGAAQPAVDMQGEEEVNYIGGTGFQRSGNHGGNRNFYGSGQRSNKSSQILEGQQQITVDFNGKIDSAYNSLNTRIQTLGTQVRKLEMQAVQTRDTVKRQEALAREVGVEKAKHHVSLWRRGKKPWQVVKHEKLGEGQFKDESSMSFVGSHWCRLMSMNTHRSTDHDEDRSTDHSGHRSTSSAKSTAECSAVQIMTHDESEEKHPHPPSPFYIKINRPHEPAVDRQRETDIDRPLPSPSIDRRASLTYRVRLPYIDNPDVHYDPVRDVRQQVNLVELGHNIGYIAACNCGAEYKTEYSESIETHTASSIDSNKSPTTDERYPTSLDRKQPKKDEWEIAYINTRINDVYNPLNNNVDWLSTRIDLLQQDLDIIRKKDPQLATSINICTVTSIDSKFAAMEDRLKSYEDMHDRFTSPIMRYLDTLSTHMMNVQRDIDISIDRARSKSIDSTTPATIDRQLVASIDNTSTLNDEQLIQNKMDSMHEELNELSAYAYGKIGWHQFSIEDILERLQNISNAIQKINERWTRNDEATRSFIAAWSRMCRDEYMINLEALFAEYLVSLKTKPFTGAGARKMFVGSLLTPIFTHLGISTVGYTVNYKEGALDDIGDDASHTPENAPREFA</sequence>
<evidence type="ECO:0000256" key="1">
    <source>
        <dbReference type="SAM" id="Coils"/>
    </source>
</evidence>
<evidence type="ECO:0000313" key="3">
    <source>
        <dbReference type="EnsemblPlants" id="Bra021352.1-P"/>
    </source>
</evidence>
<reference evidence="3 4" key="2">
    <citation type="journal article" date="2018" name="Hortic Res">
        <title>Improved Brassica rapa reference genome by single-molecule sequencing and chromosome conformation capture technologies.</title>
        <authorList>
            <person name="Zhang L."/>
            <person name="Cai X."/>
            <person name="Wu J."/>
            <person name="Liu M."/>
            <person name="Grob S."/>
            <person name="Cheng F."/>
            <person name="Liang J."/>
            <person name="Cai C."/>
            <person name="Liu Z."/>
            <person name="Liu B."/>
            <person name="Wang F."/>
            <person name="Li S."/>
            <person name="Liu F."/>
            <person name="Li X."/>
            <person name="Cheng L."/>
            <person name="Yang W."/>
            <person name="Li M.H."/>
            <person name="Grossniklaus U."/>
            <person name="Zheng H."/>
            <person name="Wang X."/>
        </authorList>
    </citation>
    <scope>NUCLEOTIDE SEQUENCE [LARGE SCALE GENOMIC DNA]</scope>
    <source>
        <strain evidence="3 4">cv. Chiifu-401-42</strain>
    </source>
</reference>
<evidence type="ECO:0000313" key="4">
    <source>
        <dbReference type="Proteomes" id="UP000011750"/>
    </source>
</evidence>
<feature type="coiled-coil region" evidence="1">
    <location>
        <begin position="212"/>
        <end position="246"/>
    </location>
</feature>
<keyword evidence="1" id="KW-0175">Coiled coil</keyword>
<feature type="region of interest" description="Disordered" evidence="2">
    <location>
        <begin position="447"/>
        <end position="470"/>
    </location>
</feature>
<feature type="compositionally biased region" description="Polar residues" evidence="2">
    <location>
        <begin position="447"/>
        <end position="458"/>
    </location>
</feature>
<dbReference type="AlphaFoldDB" id="M4DXV6"/>
<reference evidence="3" key="3">
    <citation type="submission" date="2023-03" db="UniProtKB">
        <authorList>
            <consortium name="EnsemblPlants"/>
        </authorList>
    </citation>
    <scope>IDENTIFICATION</scope>
    <source>
        <strain evidence="3">cv. Chiifu-401-42</strain>
    </source>
</reference>
<feature type="compositionally biased region" description="Basic and acidic residues" evidence="2">
    <location>
        <begin position="306"/>
        <end position="319"/>
    </location>
</feature>